<dbReference type="PROSITE" id="PS50005">
    <property type="entry name" value="TPR"/>
    <property type="match status" value="2"/>
</dbReference>
<reference evidence="2 3" key="1">
    <citation type="submission" date="2014-08" db="EMBL/GenBank/DDBJ databases">
        <authorList>
            <person name="Wibberg D."/>
        </authorList>
    </citation>
    <scope>NUCLEOTIDE SEQUENCE [LARGE SCALE GENOMIC DNA]</scope>
    <source>
        <strain evidence="3">ING2-E5B</strain>
    </source>
</reference>
<dbReference type="STRING" id="1562970.ING2E5B_0382"/>
<dbReference type="PATRIC" id="fig|1562970.3.peg.379"/>
<dbReference type="KEGG" id="pbt:ING2E5B_0382"/>
<accession>A0A098BYA3</accession>
<sequence length="743" mass="87068">MSPTKINRKVREIHSFIEEKQLKHAIDSVKELIELQHNWAISEKIDELETNYKFMLHYLVEGKGDPDQDKIYNKLIRDIYSITDDAAENLLVRDSSSFFFERERLMNVRNTISIDEYIDTIVKQTDISSIIELLDEGPEKELRKIPCAIAHENSVRDLFYSIFVSPRANADFIKSLHSFIENETIPVNDKCMLISAITLNIMQRFDAAKVLFLLDVCRRHEAEISARAITGIIPIFQRYRTRWHLYPECSDRLKLLSDDAQFTRRFMATVLGFIQAHETEKITKRLTEEIIPEMMKLSPMIGKKIKLDEWMEESGIDDKNPEWQKILEESGLTDKLKEFSDLQLEGADVFHSTFSNLKNYPFFNEMSNWFMPYDPQHSSLQRLLSKSGESDQFIDTMLGSSIICNSDKYSLSFSVMMMPEQYRSMMINQLGSEGDELKKIQEEEMTLNPYQKESTIIKQYIQDLYRFYKLHPRRADFTDIFSLPLNYHEIEAFQPIVLQTKNLEKIALYYFEKNNFNEALGAYNMLAGKVPGNSEVWQKIGFCKQMMADIRGALDAYLHADLIEDNNTWLLNRIAHCYRVLKEADTALEYYRRLEQFRPDDLNIQLNIGHCYLELKQYDEALNYYFKVELINSNNTRAWRSIAWCAFLSRKFDIAQRYYKRILENKPNAHDYLNAGHVELCLSNNRDAVKLYALSYKQTGSFDTFLKMLKDDIDELQEAGVDTDILPVIIDKMLYDSGDSEVK</sequence>
<evidence type="ECO:0000256" key="1">
    <source>
        <dbReference type="PROSITE-ProRule" id="PRU00339"/>
    </source>
</evidence>
<organism evidence="2 3">
    <name type="scientific">Fermentimonas caenicola</name>
    <dbReference type="NCBI Taxonomy" id="1562970"/>
    <lineage>
        <taxon>Bacteria</taxon>
        <taxon>Pseudomonadati</taxon>
        <taxon>Bacteroidota</taxon>
        <taxon>Bacteroidia</taxon>
        <taxon>Bacteroidales</taxon>
        <taxon>Dysgonomonadaceae</taxon>
        <taxon>Fermentimonas</taxon>
    </lineage>
</organism>
<dbReference type="Proteomes" id="UP000032417">
    <property type="component" value="Chromosome 1"/>
</dbReference>
<dbReference type="PANTHER" id="PTHR12558:SF13">
    <property type="entry name" value="CELL DIVISION CYCLE PROTEIN 27 HOMOLOG"/>
    <property type="match status" value="1"/>
</dbReference>
<evidence type="ECO:0000313" key="3">
    <source>
        <dbReference type="Proteomes" id="UP000032417"/>
    </source>
</evidence>
<dbReference type="Gene3D" id="1.25.40.10">
    <property type="entry name" value="Tetratricopeptide repeat domain"/>
    <property type="match status" value="1"/>
</dbReference>
<name>A0A098BYA3_9BACT</name>
<keyword evidence="1" id="KW-0802">TPR repeat</keyword>
<dbReference type="Pfam" id="PF14559">
    <property type="entry name" value="TPR_19"/>
    <property type="match status" value="1"/>
</dbReference>
<dbReference type="InterPro" id="IPR019734">
    <property type="entry name" value="TPR_rpt"/>
</dbReference>
<dbReference type="PANTHER" id="PTHR12558">
    <property type="entry name" value="CELL DIVISION CYCLE 16,23,27"/>
    <property type="match status" value="1"/>
</dbReference>
<keyword evidence="3" id="KW-1185">Reference proteome</keyword>
<feature type="repeat" description="TPR" evidence="1">
    <location>
        <begin position="568"/>
        <end position="601"/>
    </location>
</feature>
<dbReference type="InterPro" id="IPR011990">
    <property type="entry name" value="TPR-like_helical_dom_sf"/>
</dbReference>
<feature type="repeat" description="TPR" evidence="1">
    <location>
        <begin position="602"/>
        <end position="635"/>
    </location>
</feature>
<dbReference type="HOGENOM" id="CLU_022117_0_0_10"/>
<dbReference type="AlphaFoldDB" id="A0A098BYA3"/>
<dbReference type="EMBL" id="LN515532">
    <property type="protein sequence ID" value="CEA15151.1"/>
    <property type="molecule type" value="Genomic_DNA"/>
</dbReference>
<evidence type="ECO:0000313" key="2">
    <source>
        <dbReference type="EMBL" id="CEA15151.1"/>
    </source>
</evidence>
<proteinExistence type="predicted"/>
<dbReference type="SMART" id="SM00028">
    <property type="entry name" value="TPR"/>
    <property type="match status" value="5"/>
</dbReference>
<gene>
    <name evidence="2" type="ORF">ING2E5B_0382</name>
</gene>
<dbReference type="OrthoDB" id="1108959at2"/>
<protein>
    <submittedName>
        <fullName evidence="2">Uncharacterized protein</fullName>
    </submittedName>
</protein>
<dbReference type="SUPFAM" id="SSF48452">
    <property type="entry name" value="TPR-like"/>
    <property type="match status" value="1"/>
</dbReference>